<dbReference type="InterPro" id="IPR001314">
    <property type="entry name" value="Peptidase_S1A"/>
</dbReference>
<dbReference type="Pfam" id="PF00089">
    <property type="entry name" value="Trypsin"/>
    <property type="match status" value="1"/>
</dbReference>
<evidence type="ECO:0000256" key="2">
    <source>
        <dbReference type="RuleBase" id="RU363034"/>
    </source>
</evidence>
<dbReference type="AlphaFoldDB" id="A0AAF3FGT0"/>
<dbReference type="Proteomes" id="UP000887575">
    <property type="component" value="Unassembled WGS sequence"/>
</dbReference>
<accession>A0AAF3FGT0</accession>
<dbReference type="PRINTS" id="PR00722">
    <property type="entry name" value="CHYMOTRYPSIN"/>
</dbReference>
<keyword evidence="4" id="KW-1185">Reference proteome</keyword>
<dbReference type="PANTHER" id="PTHR24252">
    <property type="entry name" value="ACROSIN-RELATED"/>
    <property type="match status" value="1"/>
</dbReference>
<name>A0AAF3FGT0_9BILA</name>
<evidence type="ECO:0000256" key="1">
    <source>
        <dbReference type="ARBA" id="ARBA00023157"/>
    </source>
</evidence>
<dbReference type="GO" id="GO:0004252">
    <property type="term" value="F:serine-type endopeptidase activity"/>
    <property type="evidence" value="ECO:0007669"/>
    <property type="project" value="InterPro"/>
</dbReference>
<feature type="domain" description="Peptidase S1" evidence="3">
    <location>
        <begin position="17"/>
        <end position="266"/>
    </location>
</feature>
<dbReference type="GO" id="GO:0006508">
    <property type="term" value="P:proteolysis"/>
    <property type="evidence" value="ECO:0007669"/>
    <property type="project" value="UniProtKB-KW"/>
</dbReference>
<dbReference type="InterPro" id="IPR018114">
    <property type="entry name" value="TRYPSIN_HIS"/>
</dbReference>
<protein>
    <recommendedName>
        <fullName evidence="3">Peptidase S1 domain-containing protein</fullName>
    </recommendedName>
</protein>
<keyword evidence="2" id="KW-0378">Hydrolase</keyword>
<dbReference type="CDD" id="cd00190">
    <property type="entry name" value="Tryp_SPc"/>
    <property type="match status" value="1"/>
</dbReference>
<organism evidence="4 5">
    <name type="scientific">Mesorhabditis belari</name>
    <dbReference type="NCBI Taxonomy" id="2138241"/>
    <lineage>
        <taxon>Eukaryota</taxon>
        <taxon>Metazoa</taxon>
        <taxon>Ecdysozoa</taxon>
        <taxon>Nematoda</taxon>
        <taxon>Chromadorea</taxon>
        <taxon>Rhabditida</taxon>
        <taxon>Rhabditina</taxon>
        <taxon>Rhabditomorpha</taxon>
        <taxon>Rhabditoidea</taxon>
        <taxon>Rhabditidae</taxon>
        <taxon>Mesorhabditinae</taxon>
        <taxon>Mesorhabditis</taxon>
    </lineage>
</organism>
<evidence type="ECO:0000313" key="5">
    <source>
        <dbReference type="WBParaSite" id="MBELARI_LOCUS5259"/>
    </source>
</evidence>
<dbReference type="PROSITE" id="PS00134">
    <property type="entry name" value="TRYPSIN_HIS"/>
    <property type="match status" value="1"/>
</dbReference>
<dbReference type="PROSITE" id="PS00135">
    <property type="entry name" value="TRYPSIN_SER"/>
    <property type="match status" value="1"/>
</dbReference>
<proteinExistence type="predicted"/>
<dbReference type="PROSITE" id="PS50240">
    <property type="entry name" value="TRYPSIN_DOM"/>
    <property type="match status" value="1"/>
</dbReference>
<dbReference type="InterPro" id="IPR009003">
    <property type="entry name" value="Peptidase_S1_PA"/>
</dbReference>
<dbReference type="FunFam" id="2.40.10.10:FF:000068">
    <property type="entry name" value="transmembrane protease serine 2"/>
    <property type="match status" value="1"/>
</dbReference>
<dbReference type="Gene3D" id="2.40.10.10">
    <property type="entry name" value="Trypsin-like serine proteases"/>
    <property type="match status" value="1"/>
</dbReference>
<dbReference type="PANTHER" id="PTHR24252:SF7">
    <property type="entry name" value="HYALIN"/>
    <property type="match status" value="1"/>
</dbReference>
<evidence type="ECO:0000313" key="4">
    <source>
        <dbReference type="Proteomes" id="UP000887575"/>
    </source>
</evidence>
<keyword evidence="2" id="KW-0645">Protease</keyword>
<keyword evidence="2" id="KW-0720">Serine protease</keyword>
<dbReference type="InterPro" id="IPR033116">
    <property type="entry name" value="TRYPSIN_SER"/>
</dbReference>
<dbReference type="WBParaSite" id="MBELARI_LOCUS5259">
    <property type="protein sequence ID" value="MBELARI_LOCUS5259"/>
    <property type="gene ID" value="MBELARI_LOCUS5259"/>
</dbReference>
<reference evidence="5" key="1">
    <citation type="submission" date="2024-02" db="UniProtKB">
        <authorList>
            <consortium name="WormBaseParasite"/>
        </authorList>
    </citation>
    <scope>IDENTIFICATION</scope>
</reference>
<dbReference type="SUPFAM" id="SSF50494">
    <property type="entry name" value="Trypsin-like serine proteases"/>
    <property type="match status" value="1"/>
</dbReference>
<evidence type="ECO:0000259" key="3">
    <source>
        <dbReference type="PROSITE" id="PS50240"/>
    </source>
</evidence>
<sequence>MFSSNLQKISLKRGEGIVGGDVAKNHSYPFQMMIEMKCLMNDECSVYICGGTLLSPTVVLTAAHCMTFFQNYPEGLRIRAGAAMINNRIDGEQLSAGSQVWVHPSFNAENFIDDYALIKVVTPFEFTDSVQPVALLDNEAAFFSGKVVTTIGWGTLDEKSVTHSNELREVNVTVISTTECQKEYGKEFDLKTQICAGDTGKDSCEGDSGGPLLFEHHWSRDSPAKLTGKWAQIGITSTGKGCAEAGFAGIYSRTAAAIDWISSTYKANIPDEAPIVESATVI</sequence>
<dbReference type="InterPro" id="IPR001254">
    <property type="entry name" value="Trypsin_dom"/>
</dbReference>
<keyword evidence="1" id="KW-1015">Disulfide bond</keyword>
<dbReference type="SMART" id="SM00020">
    <property type="entry name" value="Tryp_SPc"/>
    <property type="match status" value="1"/>
</dbReference>
<dbReference type="InterPro" id="IPR043504">
    <property type="entry name" value="Peptidase_S1_PA_chymotrypsin"/>
</dbReference>